<accession>A0A553P8C7</accession>
<evidence type="ECO:0000313" key="2">
    <source>
        <dbReference type="EMBL" id="TRY73916.1"/>
    </source>
</evidence>
<proteinExistence type="predicted"/>
<feature type="compositionally biased region" description="Basic and acidic residues" evidence="1">
    <location>
        <begin position="188"/>
        <end position="199"/>
    </location>
</feature>
<feature type="region of interest" description="Disordered" evidence="1">
    <location>
        <begin position="143"/>
        <end position="206"/>
    </location>
</feature>
<comment type="caution">
    <text evidence="2">The sequence shown here is derived from an EMBL/GenBank/DDBJ whole genome shotgun (WGS) entry which is preliminary data.</text>
</comment>
<keyword evidence="3" id="KW-1185">Reference proteome</keyword>
<name>A0A553P8C7_TIGCA</name>
<feature type="region of interest" description="Disordered" evidence="1">
    <location>
        <begin position="1"/>
        <end position="95"/>
    </location>
</feature>
<protein>
    <submittedName>
        <fullName evidence="2">Uncharacterized protein</fullName>
    </submittedName>
</protein>
<evidence type="ECO:0000313" key="3">
    <source>
        <dbReference type="Proteomes" id="UP000318571"/>
    </source>
</evidence>
<organism evidence="2 3">
    <name type="scientific">Tigriopus californicus</name>
    <name type="common">Marine copepod</name>
    <dbReference type="NCBI Taxonomy" id="6832"/>
    <lineage>
        <taxon>Eukaryota</taxon>
        <taxon>Metazoa</taxon>
        <taxon>Ecdysozoa</taxon>
        <taxon>Arthropoda</taxon>
        <taxon>Crustacea</taxon>
        <taxon>Multicrustacea</taxon>
        <taxon>Hexanauplia</taxon>
        <taxon>Copepoda</taxon>
        <taxon>Harpacticoida</taxon>
        <taxon>Harpacticidae</taxon>
        <taxon>Tigriopus</taxon>
    </lineage>
</organism>
<dbReference type="Proteomes" id="UP000318571">
    <property type="component" value="Chromosome 3"/>
</dbReference>
<feature type="compositionally biased region" description="Polar residues" evidence="1">
    <location>
        <begin position="23"/>
        <end position="42"/>
    </location>
</feature>
<reference evidence="2 3" key="1">
    <citation type="journal article" date="2018" name="Nat. Ecol. Evol.">
        <title>Genomic signatures of mitonuclear coevolution across populations of Tigriopus californicus.</title>
        <authorList>
            <person name="Barreto F.S."/>
            <person name="Watson E.T."/>
            <person name="Lima T.G."/>
            <person name="Willett C.S."/>
            <person name="Edmands S."/>
            <person name="Li W."/>
            <person name="Burton R.S."/>
        </authorList>
    </citation>
    <scope>NUCLEOTIDE SEQUENCE [LARGE SCALE GENOMIC DNA]</scope>
    <source>
        <strain evidence="2 3">San Diego</strain>
    </source>
</reference>
<feature type="compositionally biased region" description="Basic and acidic residues" evidence="1">
    <location>
        <begin position="1"/>
        <end position="15"/>
    </location>
</feature>
<gene>
    <name evidence="2" type="ORF">TCAL_16907</name>
</gene>
<sequence length="206" mass="22759">MAPPRKEGTPLERTPKPRFNLGGQVSSHVSASTSNLAPTSGIYSEDPPLLPRSRSIWDASSELGGTHSGSHLPRASSLHDTMIPEEDFPHEFDLNNTKSLNPELLMREFTHDELGETNSPSSMFKSSFAKQVVHNVRKSMGSLQPTLEPIRPGLDSPVVEVRSRRSKSSHERRYSSYNPTSSSLRSHVKIDDSDSDKDTLSGNLRP</sequence>
<dbReference type="AlphaFoldDB" id="A0A553P8C7"/>
<dbReference type="EMBL" id="VCGU01000007">
    <property type="protein sequence ID" value="TRY73916.1"/>
    <property type="molecule type" value="Genomic_DNA"/>
</dbReference>
<evidence type="ECO:0000256" key="1">
    <source>
        <dbReference type="SAM" id="MobiDB-lite"/>
    </source>
</evidence>